<dbReference type="EMBL" id="JADBGG010000016">
    <property type="protein sequence ID" value="MBE1425638.1"/>
    <property type="molecule type" value="Genomic_DNA"/>
</dbReference>
<evidence type="ECO:0000313" key="2">
    <source>
        <dbReference type="Proteomes" id="UP000639010"/>
    </source>
</evidence>
<organism evidence="1 2">
    <name type="scientific">Desulfomicrobium macestii</name>
    <dbReference type="NCBI Taxonomy" id="90731"/>
    <lineage>
        <taxon>Bacteria</taxon>
        <taxon>Pseudomonadati</taxon>
        <taxon>Thermodesulfobacteriota</taxon>
        <taxon>Desulfovibrionia</taxon>
        <taxon>Desulfovibrionales</taxon>
        <taxon>Desulfomicrobiaceae</taxon>
        <taxon>Desulfomicrobium</taxon>
    </lineage>
</organism>
<dbReference type="Pfam" id="PF22758">
    <property type="entry name" value="Phage_cement"/>
    <property type="match status" value="1"/>
</dbReference>
<sequence length="158" mass="15912">MPVFTERMPAGFPGNISRQADAQVEPTVAASAIAFGGPVQLDAAGKIVAATVEAKGVYGFLARPFPFQARALADNALGGGGIEAGQIGDVMRSGYMSVKMSAAETSTPVKGTPVKVVFTATGSFVVGDIAMSQGVAVPGCIFMGAPDASGNVEIAFNI</sequence>
<dbReference type="Proteomes" id="UP000639010">
    <property type="component" value="Unassembled WGS sequence"/>
</dbReference>
<accession>A0ABR9H523</accession>
<reference evidence="1 2" key="1">
    <citation type="submission" date="2020-10" db="EMBL/GenBank/DDBJ databases">
        <title>Genomic Encyclopedia of Type Strains, Phase IV (KMG-IV): sequencing the most valuable type-strain genomes for metagenomic binning, comparative biology and taxonomic classification.</title>
        <authorList>
            <person name="Goeker M."/>
        </authorList>
    </citation>
    <scope>NUCLEOTIDE SEQUENCE [LARGE SCALE GENOMIC DNA]</scope>
    <source>
        <strain evidence="1 2">DSM 4194</strain>
    </source>
</reference>
<protein>
    <recommendedName>
        <fullName evidence="3">Bacteriophage protein</fullName>
    </recommendedName>
</protein>
<gene>
    <name evidence="1" type="ORF">H4684_002295</name>
</gene>
<dbReference type="InterPro" id="IPR054438">
    <property type="entry name" value="Struct_cement_gp24/gp6"/>
</dbReference>
<name>A0ABR9H523_9BACT</name>
<comment type="caution">
    <text evidence="1">The sequence shown here is derived from an EMBL/GenBank/DDBJ whole genome shotgun (WGS) entry which is preliminary data.</text>
</comment>
<keyword evidence="2" id="KW-1185">Reference proteome</keyword>
<evidence type="ECO:0008006" key="3">
    <source>
        <dbReference type="Google" id="ProtNLM"/>
    </source>
</evidence>
<proteinExistence type="predicted"/>
<dbReference type="RefSeq" id="WP_192623810.1">
    <property type="nucleotide sequence ID" value="NZ_JADBGG010000016.1"/>
</dbReference>
<evidence type="ECO:0000313" key="1">
    <source>
        <dbReference type="EMBL" id="MBE1425638.1"/>
    </source>
</evidence>